<proteinExistence type="predicted"/>
<reference evidence="3 4" key="1">
    <citation type="submission" date="2017-06" db="EMBL/GenBank/DDBJ databases">
        <title>A platform for efficient transgenesis in Macrostomum lignano, a flatworm model organism for stem cell research.</title>
        <authorList>
            <person name="Berezikov E."/>
        </authorList>
    </citation>
    <scope>NUCLEOTIDE SEQUENCE [LARGE SCALE GENOMIC DNA]</scope>
    <source>
        <strain evidence="3">DV1</strain>
        <tissue evidence="3">Whole organism</tissue>
    </source>
</reference>
<feature type="compositionally biased region" description="Low complexity" evidence="1">
    <location>
        <begin position="506"/>
        <end position="521"/>
    </location>
</feature>
<feature type="signal peptide" evidence="2">
    <location>
        <begin position="1"/>
        <end position="16"/>
    </location>
</feature>
<comment type="caution">
    <text evidence="3">The sequence shown here is derived from an EMBL/GenBank/DDBJ whole genome shotgun (WGS) entry which is preliminary data.</text>
</comment>
<evidence type="ECO:0008006" key="5">
    <source>
        <dbReference type="Google" id="ProtNLM"/>
    </source>
</evidence>
<gene>
    <name evidence="3" type="ORF">BOX15_Mlig018558g1</name>
</gene>
<evidence type="ECO:0000313" key="3">
    <source>
        <dbReference type="EMBL" id="PAA49933.1"/>
    </source>
</evidence>
<keyword evidence="2" id="KW-0732">Signal</keyword>
<feature type="compositionally biased region" description="Low complexity" evidence="1">
    <location>
        <begin position="422"/>
        <end position="442"/>
    </location>
</feature>
<feature type="region of interest" description="Disordered" evidence="1">
    <location>
        <begin position="461"/>
        <end position="565"/>
    </location>
</feature>
<feature type="compositionally biased region" description="Low complexity" evidence="1">
    <location>
        <begin position="193"/>
        <end position="220"/>
    </location>
</feature>
<dbReference type="EMBL" id="NIVC01003756">
    <property type="protein sequence ID" value="PAA49933.1"/>
    <property type="molecule type" value="Genomic_DNA"/>
</dbReference>
<name>A0A267DKX0_9PLAT</name>
<feature type="region of interest" description="Disordered" evidence="1">
    <location>
        <begin position="388"/>
        <end position="444"/>
    </location>
</feature>
<dbReference type="AlphaFoldDB" id="A0A267DKX0"/>
<dbReference type="InterPro" id="IPR035914">
    <property type="entry name" value="Sperma_CUB_dom_sf"/>
</dbReference>
<sequence length="565" mass="60722">MGKYVLLSALATLILCLNISQHNVESKTRETYYLTRDCQYQNGAAGTGKGVMRTRVTSAQILSHRFGKEPYPANFSCEVYLSTRSTDRFLVWFNHLYIPDVDQMCENVLHCFNTNTPISEGMQEAGGQTGLCKRSYPKQPLVTTAHYFTFTFRSKPDRLPADMLADSSAGFRLTVTSVGIPDAKTRACPATKTSTKALAPSSLSSPAASAPTDSGAGAGANLLGADEVEQLRRCTFRRAAPPPMPPHSLPMSAIDGGAPAAGSATSAALMPLTTWCLPVEALCDGLANCPDSTDEQPICRRDVSLMSRLLSLGVAASVAMGVGAVALSMGCVLGLACCCYRALSSEPPPNTASAVPNAAMTTLHHSPGQAQHLLQLQHQQRLLLPARQSPSVGLRRPPPEAASYAGNSSHYSLADSSGGGRYYQQQQQQQQKPPVSYQQQQQRAYNSTEQLFGYGNHVYHQQQQHPHSHYHQHPQAQCRLCQHHPPPASHHGGFSGGAGGSRTPTSSRSAKSGRSGRSSYGPGHQIRPVPPPSRADSETGTGHHHQQQQQPGNGSRDRIVYPVQL</sequence>
<feature type="region of interest" description="Disordered" evidence="1">
    <location>
        <begin position="191"/>
        <end position="220"/>
    </location>
</feature>
<feature type="compositionally biased region" description="Polar residues" evidence="1">
    <location>
        <begin position="405"/>
        <end position="415"/>
    </location>
</feature>
<dbReference type="Gene3D" id="2.60.120.290">
    <property type="entry name" value="Spermadhesin, CUB domain"/>
    <property type="match status" value="1"/>
</dbReference>
<feature type="chain" id="PRO_5013012281" description="CUB domain-containing protein" evidence="2">
    <location>
        <begin position="17"/>
        <end position="565"/>
    </location>
</feature>
<dbReference type="STRING" id="282301.A0A267DKX0"/>
<evidence type="ECO:0000256" key="1">
    <source>
        <dbReference type="SAM" id="MobiDB-lite"/>
    </source>
</evidence>
<organism evidence="3 4">
    <name type="scientific">Macrostomum lignano</name>
    <dbReference type="NCBI Taxonomy" id="282301"/>
    <lineage>
        <taxon>Eukaryota</taxon>
        <taxon>Metazoa</taxon>
        <taxon>Spiralia</taxon>
        <taxon>Lophotrochozoa</taxon>
        <taxon>Platyhelminthes</taxon>
        <taxon>Rhabditophora</taxon>
        <taxon>Macrostomorpha</taxon>
        <taxon>Macrostomida</taxon>
        <taxon>Macrostomidae</taxon>
        <taxon>Macrostomum</taxon>
    </lineage>
</organism>
<evidence type="ECO:0000313" key="4">
    <source>
        <dbReference type="Proteomes" id="UP000215902"/>
    </source>
</evidence>
<evidence type="ECO:0000256" key="2">
    <source>
        <dbReference type="SAM" id="SignalP"/>
    </source>
</evidence>
<dbReference type="Proteomes" id="UP000215902">
    <property type="component" value="Unassembled WGS sequence"/>
</dbReference>
<protein>
    <recommendedName>
        <fullName evidence="5">CUB domain-containing protein</fullName>
    </recommendedName>
</protein>
<accession>A0A267DKX0</accession>
<keyword evidence="4" id="KW-1185">Reference proteome</keyword>